<dbReference type="Proteomes" id="UP000358010">
    <property type="component" value="Unassembled WGS sequence"/>
</dbReference>
<reference evidence="3 4" key="1">
    <citation type="submission" date="2019-03" db="EMBL/GenBank/DDBJ databases">
        <authorList>
            <consortium name="Pathogen Informatics"/>
        </authorList>
    </citation>
    <scope>NUCLEOTIDE SEQUENCE [LARGE SCALE GENOMIC DNA]</scope>
    <source>
        <strain evidence="3 4">NCTC10974</strain>
    </source>
</reference>
<evidence type="ECO:0000256" key="1">
    <source>
        <dbReference type="SAM" id="Phobius"/>
    </source>
</evidence>
<organism evidence="3 4">
    <name type="scientific">Escherichia coli</name>
    <dbReference type="NCBI Taxonomy" id="562"/>
    <lineage>
        <taxon>Bacteria</taxon>
        <taxon>Pseudomonadati</taxon>
        <taxon>Pseudomonadota</taxon>
        <taxon>Gammaproteobacteria</taxon>
        <taxon>Enterobacterales</taxon>
        <taxon>Enterobacteriaceae</taxon>
        <taxon>Escherichia</taxon>
    </lineage>
</organism>
<feature type="chain" id="PRO_5019764588" description="Phage-related membrane protein" evidence="2">
    <location>
        <begin position="25"/>
        <end position="80"/>
    </location>
</feature>
<evidence type="ECO:0000313" key="3">
    <source>
        <dbReference type="EMBL" id="VFT68982.1"/>
    </source>
</evidence>
<keyword evidence="2" id="KW-0732">Signal</keyword>
<keyword evidence="1" id="KW-0472">Membrane</keyword>
<dbReference type="EMBL" id="CAADJZ010000001">
    <property type="protein sequence ID" value="VFT68982.1"/>
    <property type="molecule type" value="Genomic_DNA"/>
</dbReference>
<feature type="transmembrane region" description="Helical" evidence="1">
    <location>
        <begin position="40"/>
        <end position="65"/>
    </location>
</feature>
<name>A0A485JGY2_ECOLX</name>
<keyword evidence="1" id="KW-0812">Transmembrane</keyword>
<feature type="signal peptide" evidence="2">
    <location>
        <begin position="1"/>
        <end position="24"/>
    </location>
</feature>
<sequence>MKVKTLVLSGLAMAGSVFALPASAAVDVPSFITSTSVGEIGTAITSVIGIAGTAAFAVLGVSLAARLGIGIIKGFLSRAT</sequence>
<gene>
    <name evidence="3" type="ORF">NCTC10974_02496</name>
</gene>
<dbReference type="RefSeq" id="WP_032255698.1">
    <property type="nucleotide sequence ID" value="NZ_AP022261.1"/>
</dbReference>
<evidence type="ECO:0000256" key="2">
    <source>
        <dbReference type="SAM" id="SignalP"/>
    </source>
</evidence>
<proteinExistence type="predicted"/>
<evidence type="ECO:0008006" key="5">
    <source>
        <dbReference type="Google" id="ProtNLM"/>
    </source>
</evidence>
<accession>A0A485JGY2</accession>
<evidence type="ECO:0000313" key="4">
    <source>
        <dbReference type="Proteomes" id="UP000358010"/>
    </source>
</evidence>
<keyword evidence="1" id="KW-1133">Transmembrane helix</keyword>
<dbReference type="AlphaFoldDB" id="A0A485JGY2"/>
<protein>
    <recommendedName>
        <fullName evidence="5">Phage-related membrane protein</fullName>
    </recommendedName>
</protein>